<proteinExistence type="predicted"/>
<organism evidence="2 3">
    <name type="scientific">Planobispora siamensis</name>
    <dbReference type="NCBI Taxonomy" id="936338"/>
    <lineage>
        <taxon>Bacteria</taxon>
        <taxon>Bacillati</taxon>
        <taxon>Actinomycetota</taxon>
        <taxon>Actinomycetes</taxon>
        <taxon>Streptosporangiales</taxon>
        <taxon>Streptosporangiaceae</taxon>
        <taxon>Planobispora</taxon>
    </lineage>
</organism>
<feature type="chain" id="PRO_5039176008" description="Secreted protein" evidence="1">
    <location>
        <begin position="25"/>
        <end position="298"/>
    </location>
</feature>
<accession>A0A8J3SFS4</accession>
<dbReference type="EMBL" id="BOOJ01000032">
    <property type="protein sequence ID" value="GIH93428.1"/>
    <property type="molecule type" value="Genomic_DNA"/>
</dbReference>
<keyword evidence="3" id="KW-1185">Reference proteome</keyword>
<sequence>MMRHMRLAVLLAATGLFTAQLSVAAAEAASAPDVDRVSARTGVSSSSEKTVRARCPRGEYAIGGGALIEGGTSGQSPDARAQVVLTRLQPVARRQHGRLESFFEAAAHEDGNGFHGSWRLSAYAVCADRLPGLTYVSSAAPAGSPPSQTEMVACPNGKVAVGGGGRIDGGRGHVALTEAGIQDTFTFANAYEDENGFQGRWKVTAYGVCADQPPGYVVEVAGQPQGNSASGKTANVTCSDADQRVYGVGLGNGGQQNQVVLTGIVPSPTQSGATGFATEDESGTPAAWDMDVFLVCVD</sequence>
<comment type="caution">
    <text evidence="2">The sequence shown here is derived from an EMBL/GenBank/DDBJ whole genome shotgun (WGS) entry which is preliminary data.</text>
</comment>
<feature type="signal peptide" evidence="1">
    <location>
        <begin position="1"/>
        <end position="24"/>
    </location>
</feature>
<dbReference type="Proteomes" id="UP000619788">
    <property type="component" value="Unassembled WGS sequence"/>
</dbReference>
<evidence type="ECO:0000313" key="2">
    <source>
        <dbReference type="EMBL" id="GIH93428.1"/>
    </source>
</evidence>
<keyword evidence="1" id="KW-0732">Signal</keyword>
<dbReference type="RefSeq" id="WP_204065583.1">
    <property type="nucleotide sequence ID" value="NZ_BOOJ01000032.1"/>
</dbReference>
<name>A0A8J3SFS4_9ACTN</name>
<evidence type="ECO:0008006" key="4">
    <source>
        <dbReference type="Google" id="ProtNLM"/>
    </source>
</evidence>
<protein>
    <recommendedName>
        <fullName evidence="4">Secreted protein</fullName>
    </recommendedName>
</protein>
<reference evidence="2 3" key="1">
    <citation type="submission" date="2021-01" db="EMBL/GenBank/DDBJ databases">
        <title>Whole genome shotgun sequence of Planobispora siamensis NBRC 107568.</title>
        <authorList>
            <person name="Komaki H."/>
            <person name="Tamura T."/>
        </authorList>
    </citation>
    <scope>NUCLEOTIDE SEQUENCE [LARGE SCALE GENOMIC DNA]</scope>
    <source>
        <strain evidence="2 3">NBRC 107568</strain>
    </source>
</reference>
<gene>
    <name evidence="2" type="ORF">Psi01_40580</name>
</gene>
<evidence type="ECO:0000256" key="1">
    <source>
        <dbReference type="SAM" id="SignalP"/>
    </source>
</evidence>
<evidence type="ECO:0000313" key="3">
    <source>
        <dbReference type="Proteomes" id="UP000619788"/>
    </source>
</evidence>
<dbReference type="AlphaFoldDB" id="A0A8J3SFS4"/>